<comment type="catalytic activity">
    <reaction evidence="7">
        <text>[(1-&gt;4)-alpha-D-galacturonosyl methyl ester](n) + n H2O = [(1-&gt;4)-alpha-D-galacturonosyl](n) + n methanol + n H(+)</text>
        <dbReference type="Rhea" id="RHEA:22380"/>
        <dbReference type="Rhea" id="RHEA-COMP:14570"/>
        <dbReference type="Rhea" id="RHEA-COMP:14573"/>
        <dbReference type="ChEBI" id="CHEBI:15377"/>
        <dbReference type="ChEBI" id="CHEBI:15378"/>
        <dbReference type="ChEBI" id="CHEBI:17790"/>
        <dbReference type="ChEBI" id="CHEBI:140522"/>
        <dbReference type="ChEBI" id="CHEBI:140523"/>
        <dbReference type="EC" id="3.1.1.11"/>
    </reaction>
</comment>
<dbReference type="Gene3D" id="2.160.20.10">
    <property type="entry name" value="Single-stranded right-handed beta-helix, Pectin lyase-like"/>
    <property type="match status" value="1"/>
</dbReference>
<dbReference type="RefSeq" id="XP_019708820.1">
    <property type="nucleotide sequence ID" value="XM_019853261.2"/>
</dbReference>
<evidence type="ECO:0000256" key="6">
    <source>
        <dbReference type="PROSITE-ProRule" id="PRU10040"/>
    </source>
</evidence>
<evidence type="ECO:0000256" key="3">
    <source>
        <dbReference type="ARBA" id="ARBA00007786"/>
    </source>
</evidence>
<dbReference type="GO" id="GO:0004857">
    <property type="term" value="F:enzyme inhibitor activity"/>
    <property type="evidence" value="ECO:0007669"/>
    <property type="project" value="InterPro"/>
</dbReference>
<dbReference type="Pfam" id="PF04043">
    <property type="entry name" value="PMEI"/>
    <property type="match status" value="1"/>
</dbReference>
<sequence length="546" mass="59298">MAAAAATPSPSVSTIAACKHSLYPKLCRAILAPLRLPSNPYEYGRFSVKQALKRARRTSKLLDHYLAGGGGWARRAGGGALEDCRQLNDLNLDYLEAVAAELGPGESVLTLAGVNRVRALMSALVTNQQTCFDGLEDSGIFPELCGAFSHETQFYGVSLELVSAALDRTVGNRFEPDSLPGEDWELKACVQSPDSLVVCAFTLGFSPAFGLPAMGRNLMHLENGEVVRTNQSVTVARDGTGNFSAIADAIAFAPNDTSTDDGYFAIHIGAGVYEENVVVGKKKTNLILIGAGKNRTVVTGNRSVADGWSTFGTATFAVYGQRFIATDITFENTAGPEKHQAVAVRNNADLSSFYRCSFLGYQDTLYVHSLRQFYRDCDVYGTVDFIFGNAASVFQNCTLYARKPLPNQTNAITAQGRTCPHEATGISIHNCTIRAAPDLEAALNSTKTFLGRPWKEYSRTVYMQSFIDHLIDPLGWMEWNETFALSTLYYGEFENSGPGANTGGRVWWPGYHLMNASDALNFTVYNFTMGDAWLSCTAIPYSGGLL</sequence>
<evidence type="ECO:0000256" key="5">
    <source>
        <dbReference type="ARBA" id="ARBA00023085"/>
    </source>
</evidence>
<dbReference type="PANTHER" id="PTHR31707">
    <property type="entry name" value="PECTINESTERASE"/>
    <property type="match status" value="1"/>
</dbReference>
<reference evidence="10" key="1">
    <citation type="submission" date="2025-08" db="UniProtKB">
        <authorList>
            <consortium name="RefSeq"/>
        </authorList>
    </citation>
    <scope>IDENTIFICATION</scope>
</reference>
<dbReference type="SMART" id="SM00856">
    <property type="entry name" value="PMEI"/>
    <property type="match status" value="1"/>
</dbReference>
<protein>
    <recommendedName>
        <fullName evidence="7">Pectinesterase</fullName>
        <ecNumber evidence="7">3.1.1.11</ecNumber>
    </recommendedName>
</protein>
<dbReference type="InterPro" id="IPR012334">
    <property type="entry name" value="Pectin_lyas_fold"/>
</dbReference>
<dbReference type="FunFam" id="2.160.20.10:FF:000001">
    <property type="entry name" value="Pectinesterase"/>
    <property type="match status" value="1"/>
</dbReference>
<comment type="pathway">
    <text evidence="1 7">Glycan metabolism; pectin degradation; 2-dehydro-3-deoxy-D-gluconate from pectin: step 1/5.</text>
</comment>
<dbReference type="CDD" id="cd15798">
    <property type="entry name" value="PMEI-like_3"/>
    <property type="match status" value="1"/>
</dbReference>
<evidence type="ECO:0000256" key="7">
    <source>
        <dbReference type="RuleBase" id="RU000589"/>
    </source>
</evidence>
<accession>A0A6J0PNE2</accession>
<evidence type="ECO:0000256" key="1">
    <source>
        <dbReference type="ARBA" id="ARBA00005184"/>
    </source>
</evidence>
<proteinExistence type="inferred from homology"/>
<gene>
    <name evidence="10" type="primary">LOC105053033</name>
</gene>
<dbReference type="Proteomes" id="UP000504607">
    <property type="component" value="Chromosome 10"/>
</dbReference>
<comment type="similarity">
    <text evidence="2">In the N-terminal section; belongs to the PMEI family.</text>
</comment>
<feature type="domain" description="Pectinesterase inhibitor" evidence="8">
    <location>
        <begin position="7"/>
        <end position="161"/>
    </location>
</feature>
<keyword evidence="4 7" id="KW-0378">Hydrolase</keyword>
<dbReference type="GO" id="GO:0042545">
    <property type="term" value="P:cell wall modification"/>
    <property type="evidence" value="ECO:0007669"/>
    <property type="project" value="UniProtKB-UniRule"/>
</dbReference>
<evidence type="ECO:0000256" key="2">
    <source>
        <dbReference type="ARBA" id="ARBA00006027"/>
    </source>
</evidence>
<dbReference type="Gene3D" id="1.20.140.40">
    <property type="entry name" value="Invertase/pectin methylesterase inhibitor family protein"/>
    <property type="match status" value="1"/>
</dbReference>
<dbReference type="AlphaFoldDB" id="A0A6J0PNE2"/>
<evidence type="ECO:0000313" key="10">
    <source>
        <dbReference type="RefSeq" id="XP_019708820.1"/>
    </source>
</evidence>
<evidence type="ECO:0000259" key="8">
    <source>
        <dbReference type="SMART" id="SM00856"/>
    </source>
</evidence>
<comment type="similarity">
    <text evidence="3">In the C-terminal section; belongs to the pectinesterase family.</text>
</comment>
<dbReference type="EC" id="3.1.1.11" evidence="7"/>
<dbReference type="UniPathway" id="UPA00545">
    <property type="reaction ID" value="UER00823"/>
</dbReference>
<evidence type="ECO:0000256" key="4">
    <source>
        <dbReference type="ARBA" id="ARBA00022801"/>
    </source>
</evidence>
<dbReference type="InterPro" id="IPR000070">
    <property type="entry name" value="Pectinesterase_cat"/>
</dbReference>
<dbReference type="Pfam" id="PF01095">
    <property type="entry name" value="Pectinesterase"/>
    <property type="match status" value="1"/>
</dbReference>
<feature type="active site" evidence="6">
    <location>
        <position position="384"/>
    </location>
</feature>
<name>A0A6J0PNE2_ELAGV</name>
<dbReference type="InterPro" id="IPR033131">
    <property type="entry name" value="Pectinesterase_Asp_AS"/>
</dbReference>
<dbReference type="SUPFAM" id="SSF51126">
    <property type="entry name" value="Pectin lyase-like"/>
    <property type="match status" value="1"/>
</dbReference>
<dbReference type="InterPro" id="IPR006501">
    <property type="entry name" value="Pectinesterase_inhib_dom"/>
</dbReference>
<keyword evidence="5 7" id="KW-0063">Aspartyl esterase</keyword>
<dbReference type="PROSITE" id="PS00503">
    <property type="entry name" value="PECTINESTERASE_2"/>
    <property type="match status" value="1"/>
</dbReference>
<evidence type="ECO:0000313" key="9">
    <source>
        <dbReference type="Proteomes" id="UP000504607"/>
    </source>
</evidence>
<dbReference type="InParanoid" id="A0A6J0PNE2"/>
<dbReference type="OrthoDB" id="2019149at2759"/>
<dbReference type="InterPro" id="IPR035513">
    <property type="entry name" value="Invertase/methylesterase_inhib"/>
</dbReference>
<keyword evidence="9" id="KW-1185">Reference proteome</keyword>
<dbReference type="GO" id="GO:0030599">
    <property type="term" value="F:pectinesterase activity"/>
    <property type="evidence" value="ECO:0007669"/>
    <property type="project" value="UniProtKB-UniRule"/>
</dbReference>
<dbReference type="GO" id="GO:0045490">
    <property type="term" value="P:pectin catabolic process"/>
    <property type="evidence" value="ECO:0007669"/>
    <property type="project" value="UniProtKB-UniRule"/>
</dbReference>
<dbReference type="SUPFAM" id="SSF101148">
    <property type="entry name" value="Plant invertase/pectin methylesterase inhibitor"/>
    <property type="match status" value="1"/>
</dbReference>
<organism evidence="9 10">
    <name type="scientific">Elaeis guineensis var. tenera</name>
    <name type="common">Oil palm</name>
    <dbReference type="NCBI Taxonomy" id="51953"/>
    <lineage>
        <taxon>Eukaryota</taxon>
        <taxon>Viridiplantae</taxon>
        <taxon>Streptophyta</taxon>
        <taxon>Embryophyta</taxon>
        <taxon>Tracheophyta</taxon>
        <taxon>Spermatophyta</taxon>
        <taxon>Magnoliopsida</taxon>
        <taxon>Liliopsida</taxon>
        <taxon>Arecaceae</taxon>
        <taxon>Arecoideae</taxon>
        <taxon>Cocoseae</taxon>
        <taxon>Elaeidinae</taxon>
        <taxon>Elaeis</taxon>
    </lineage>
</organism>
<dbReference type="InterPro" id="IPR011050">
    <property type="entry name" value="Pectin_lyase_fold/virulence"/>
</dbReference>